<feature type="domain" description="Chitin-binding type-2" evidence="8">
    <location>
        <begin position="1886"/>
        <end position="1943"/>
    </location>
</feature>
<dbReference type="Proteomes" id="UP000095285">
    <property type="component" value="Unassembled WGS sequence"/>
</dbReference>
<evidence type="ECO:0000313" key="10">
    <source>
        <dbReference type="WBParaSite" id="EN70_2744"/>
    </source>
</evidence>
<feature type="signal peptide" evidence="7">
    <location>
        <begin position="1"/>
        <end position="18"/>
    </location>
</feature>
<dbReference type="Pfam" id="PF01607">
    <property type="entry name" value="CBM_14"/>
    <property type="match status" value="21"/>
</dbReference>
<dbReference type="InterPro" id="IPR002557">
    <property type="entry name" value="Chitin-bd_dom"/>
</dbReference>
<feature type="domain" description="Chitin-binding type-2" evidence="8">
    <location>
        <begin position="352"/>
        <end position="409"/>
    </location>
</feature>
<evidence type="ECO:0000256" key="1">
    <source>
        <dbReference type="ARBA" id="ARBA00022669"/>
    </source>
</evidence>
<feature type="domain" description="Chitin-binding type-2" evidence="8">
    <location>
        <begin position="754"/>
        <end position="810"/>
    </location>
</feature>
<keyword evidence="4" id="KW-1015">Disulfide bond</keyword>
<evidence type="ECO:0000256" key="6">
    <source>
        <dbReference type="SAM" id="MobiDB-lite"/>
    </source>
</evidence>
<feature type="domain" description="Chitin-binding type-2" evidence="8">
    <location>
        <begin position="2171"/>
        <end position="2227"/>
    </location>
</feature>
<feature type="domain" description="Chitin-binding type-2" evidence="8">
    <location>
        <begin position="1480"/>
        <end position="1525"/>
    </location>
</feature>
<evidence type="ECO:0000256" key="7">
    <source>
        <dbReference type="SAM" id="SignalP"/>
    </source>
</evidence>
<dbReference type="InterPro" id="IPR036508">
    <property type="entry name" value="Chitin-bd_dom_sf"/>
</dbReference>
<proteinExistence type="predicted"/>
<name>A0A1I7VHZ6_LOALO</name>
<feature type="compositionally biased region" description="Acidic residues" evidence="6">
    <location>
        <begin position="1289"/>
        <end position="1304"/>
    </location>
</feature>
<feature type="chain" id="PRO_5009310073" evidence="7">
    <location>
        <begin position="19"/>
        <end position="2543"/>
    </location>
</feature>
<feature type="domain" description="Chitin-binding type-2" evidence="8">
    <location>
        <begin position="2483"/>
        <end position="2541"/>
    </location>
</feature>
<feature type="domain" description="Chitin-binding type-2" evidence="8">
    <location>
        <begin position="975"/>
        <end position="1032"/>
    </location>
</feature>
<organism evidence="9 10">
    <name type="scientific">Loa loa</name>
    <name type="common">Eye worm</name>
    <name type="synonym">Filaria loa</name>
    <dbReference type="NCBI Taxonomy" id="7209"/>
    <lineage>
        <taxon>Eukaryota</taxon>
        <taxon>Metazoa</taxon>
        <taxon>Ecdysozoa</taxon>
        <taxon>Nematoda</taxon>
        <taxon>Chromadorea</taxon>
        <taxon>Rhabditida</taxon>
        <taxon>Spirurina</taxon>
        <taxon>Spiruromorpha</taxon>
        <taxon>Filarioidea</taxon>
        <taxon>Onchocercidae</taxon>
        <taxon>Loa</taxon>
    </lineage>
</organism>
<dbReference type="InterPro" id="IPR051940">
    <property type="entry name" value="Chitin_bind-dev_reg"/>
</dbReference>
<dbReference type="SUPFAM" id="SSF57625">
    <property type="entry name" value="Invertebrate chitin-binding proteins"/>
    <property type="match status" value="22"/>
</dbReference>
<feature type="domain" description="Chitin-binding type-2" evidence="8">
    <location>
        <begin position="438"/>
        <end position="495"/>
    </location>
</feature>
<dbReference type="SMART" id="SM00494">
    <property type="entry name" value="ChtBD2"/>
    <property type="match status" value="27"/>
</dbReference>
<feature type="domain" description="Chitin-binding type-2" evidence="8">
    <location>
        <begin position="1534"/>
        <end position="1590"/>
    </location>
</feature>
<dbReference type="GO" id="GO:0008061">
    <property type="term" value="F:chitin binding"/>
    <property type="evidence" value="ECO:0007669"/>
    <property type="project" value="UniProtKB-KW"/>
</dbReference>
<feature type="region of interest" description="Disordered" evidence="6">
    <location>
        <begin position="1280"/>
        <end position="1308"/>
    </location>
</feature>
<feature type="domain" description="Chitin-binding type-2" evidence="8">
    <location>
        <begin position="2077"/>
        <end position="2133"/>
    </location>
</feature>
<dbReference type="PANTHER" id="PTHR23301:SF0">
    <property type="entry name" value="CHITIN-BINDING TYPE-2 DOMAIN-CONTAINING PROTEIN-RELATED"/>
    <property type="match status" value="1"/>
</dbReference>
<feature type="domain" description="Chitin-binding type-2" evidence="8">
    <location>
        <begin position="1817"/>
        <end position="1874"/>
    </location>
</feature>
<accession>A0A1I7VHZ6</accession>
<feature type="domain" description="Chitin-binding type-2" evidence="8">
    <location>
        <begin position="1057"/>
        <end position="1111"/>
    </location>
</feature>
<feature type="domain" description="Chitin-binding type-2" evidence="8">
    <location>
        <begin position="1418"/>
        <end position="1471"/>
    </location>
</feature>
<dbReference type="PANTHER" id="PTHR23301">
    <property type="entry name" value="CHITIN BINDING PERITROPHIN-A"/>
    <property type="match status" value="1"/>
</dbReference>
<keyword evidence="2 7" id="KW-0732">Signal</keyword>
<dbReference type="STRING" id="7209.A0A1I7VHZ6"/>
<dbReference type="Gene3D" id="2.170.140.10">
    <property type="entry name" value="Chitin binding domain"/>
    <property type="match status" value="10"/>
</dbReference>
<feature type="domain" description="Chitin-binding type-2" evidence="8">
    <location>
        <begin position="2258"/>
        <end position="2313"/>
    </location>
</feature>
<feature type="domain" description="Chitin-binding type-2" evidence="8">
    <location>
        <begin position="130"/>
        <end position="187"/>
    </location>
</feature>
<feature type="domain" description="Chitin-binding type-2" evidence="8">
    <location>
        <begin position="282"/>
        <end position="339"/>
    </location>
</feature>
<feature type="region of interest" description="Disordered" evidence="6">
    <location>
        <begin position="1736"/>
        <end position="1772"/>
    </location>
</feature>
<feature type="domain" description="Chitin-binding type-2" evidence="8">
    <location>
        <begin position="1321"/>
        <end position="1374"/>
    </location>
</feature>
<feature type="domain" description="Chitin-binding type-2" evidence="8">
    <location>
        <begin position="584"/>
        <end position="640"/>
    </location>
</feature>
<evidence type="ECO:0000313" key="9">
    <source>
        <dbReference type="Proteomes" id="UP000095285"/>
    </source>
</evidence>
<feature type="domain" description="Chitin-binding type-2" evidence="8">
    <location>
        <begin position="894"/>
        <end position="950"/>
    </location>
</feature>
<keyword evidence="3" id="KW-0677">Repeat</keyword>
<feature type="domain" description="Chitin-binding type-2" evidence="8">
    <location>
        <begin position="1138"/>
        <end position="1191"/>
    </location>
</feature>
<dbReference type="WBParaSite" id="EN70_2744">
    <property type="protein sequence ID" value="EN70_2744"/>
    <property type="gene ID" value="EN70_2744"/>
</dbReference>
<keyword evidence="5" id="KW-0325">Glycoprotein</keyword>
<feature type="domain" description="Chitin-binding type-2" evidence="8">
    <location>
        <begin position="2401"/>
        <end position="2459"/>
    </location>
</feature>
<evidence type="ECO:0000256" key="4">
    <source>
        <dbReference type="ARBA" id="ARBA00023157"/>
    </source>
</evidence>
<keyword evidence="1" id="KW-0147">Chitin-binding</keyword>
<keyword evidence="9" id="KW-1185">Reference proteome</keyword>
<dbReference type="eggNOG" id="ENOG502RXTR">
    <property type="taxonomic scope" value="Eukaryota"/>
</dbReference>
<evidence type="ECO:0000256" key="5">
    <source>
        <dbReference type="ARBA" id="ARBA00023180"/>
    </source>
</evidence>
<feature type="domain" description="Chitin-binding type-2" evidence="8">
    <location>
        <begin position="673"/>
        <end position="730"/>
    </location>
</feature>
<dbReference type="Gene3D" id="3.20.20.80">
    <property type="entry name" value="Glycosidases"/>
    <property type="match status" value="1"/>
</dbReference>
<evidence type="ECO:0000256" key="2">
    <source>
        <dbReference type="ARBA" id="ARBA00022729"/>
    </source>
</evidence>
<feature type="domain" description="Chitin-binding type-2" evidence="8">
    <location>
        <begin position="508"/>
        <end position="565"/>
    </location>
</feature>
<dbReference type="PROSITE" id="PS50940">
    <property type="entry name" value="CHIT_BIND_II"/>
    <property type="match status" value="25"/>
</dbReference>
<reference evidence="10" key="2">
    <citation type="submission" date="2016-11" db="UniProtKB">
        <authorList>
            <consortium name="WormBaseParasite"/>
        </authorList>
    </citation>
    <scope>IDENTIFICATION</scope>
</reference>
<reference evidence="9" key="1">
    <citation type="submission" date="2012-04" db="EMBL/GenBank/DDBJ databases">
        <title>The Genome Sequence of Loa loa.</title>
        <authorList>
            <consortium name="The Broad Institute Genome Sequencing Platform"/>
            <consortium name="Broad Institute Genome Sequencing Center for Infectious Disease"/>
            <person name="Nutman T.B."/>
            <person name="Fink D.L."/>
            <person name="Russ C."/>
            <person name="Young S."/>
            <person name="Zeng Q."/>
            <person name="Gargeya S."/>
            <person name="Alvarado L."/>
            <person name="Berlin A."/>
            <person name="Chapman S.B."/>
            <person name="Chen Z."/>
            <person name="Freedman E."/>
            <person name="Gellesch M."/>
            <person name="Goldberg J."/>
            <person name="Griggs A."/>
            <person name="Gujja S."/>
            <person name="Heilman E.R."/>
            <person name="Heiman D."/>
            <person name="Howarth C."/>
            <person name="Mehta T."/>
            <person name="Neiman D."/>
            <person name="Pearson M."/>
            <person name="Roberts A."/>
            <person name="Saif S."/>
            <person name="Shea T."/>
            <person name="Shenoy N."/>
            <person name="Sisk P."/>
            <person name="Stolte C."/>
            <person name="Sykes S."/>
            <person name="White J."/>
            <person name="Yandava C."/>
            <person name="Haas B."/>
            <person name="Henn M.R."/>
            <person name="Nusbaum C."/>
            <person name="Birren B."/>
        </authorList>
    </citation>
    <scope>NUCLEOTIDE SEQUENCE [LARGE SCALE GENOMIC DNA]</scope>
</reference>
<dbReference type="GO" id="GO:0005576">
    <property type="term" value="C:extracellular region"/>
    <property type="evidence" value="ECO:0007669"/>
    <property type="project" value="InterPro"/>
</dbReference>
<protein>
    <submittedName>
        <fullName evidence="10">Chitin binding Peritrophin-A domain-containing protein</fullName>
    </submittedName>
</protein>
<evidence type="ECO:0000256" key="3">
    <source>
        <dbReference type="ARBA" id="ARBA00022737"/>
    </source>
</evidence>
<sequence length="2543" mass="281889">MNLQHPTLLLALIALTCCYVICTKMERAQYPGIFGGSYGKVRKWWRAEYHGHRPRLSNQWRSKEDVDIVPEPSTNRASNLMIPGDVLYEVPDDGSKLGLKAYDMGGRKNILAGSKYRGKYPSGKKEKVDPSKCVGQKDGIYEGGPCERWYLLCRNGKAKKIFCANEMYWNGDKNRCEPKTNIVYCRLKFDCSGMDDGIYVNGCSNVYWFCNSEIASLSKCPNDLYFSISKLKCDLKERIPACGGINENEIKSIISQKKISRKSRQDWKEQVTHKMLESDRKQGVCEELKDGKYAIGKCYGKFLFCVDGKSLVVNCHNNQLYSPELQQCTDAINLPSCRDFTSLETTTVAGYSVSCSSLPDGTYEMGDCEKSFSICRNGVGSNASCGPGLVYNGQTGHCDYEFNVEKCPQFKKNEPKEHELDLAHTGIVHKVMGPYRQQNVCQKWENGMYAITKCYGKYLFCIDGRALVVVCSDGQLFSPEHQQCMDIEKLPSCAHFAKPETTTTPGYPAQCSSLSDGVHELGNCERDFLICFNGEGSIASCDPDLVYNGQTGHCEYKSKVEKCFKYGKNKRRRDKSSLSHKKADCRCEGQKDGLYAVGCTGKFYSCSNGIPTGLECPSDLVFNVDSGFCDYPKNVVACGGQQPMLSDEADIDGHKNNGTFFIFGREEAASKLVSGCSVLEDGIYGLSPCGSGYYHCWRGSTSFARCAFDLVFNPSLNRCDFRENVLGCPEYNKISDKIKKPIHRPTIKPIKDDTSKCEELSDGFYADGCNRTYYGCANGKIFYMNCPWNLAFNFRSGTCDEPKNVEACRGTSSEEMYSLLDNIVPVMPSCTALPNGPHPLGLCLANYILCQDGIIHLTSCPKSMVFEPGNSRCVLRSDVVACRKVSQPPKNELDVYCTARPDGILSYNCSNNFYICAKGKTYLFACPDGTVYDSKFCRCENSAEVQSCAETVSLIATLPQRPLNNLPGVIAESDDRFCDGLPDANYAAGPCSTVFFSCVHMRKVLMSCPEMLVFDESTNRCEERENVAECRSSSVVSENVSADGQDTLERLISSTITPLCMGQKDDIYPLDSCLRRYLQCYNQKGIVRYCPDNMVFDGTIAACIPKADCNQVMTSSNEPSGSVGNDDSENMKLTETATSRCYELADGDYSAGCVPDFITCIDGFEIRKKCPNSTVFSNVLRRCVSYDQCAFLMHRVLASFYPSHRVDNHEEWVKHEGAMSTSSVSGPELSMSEASTSATKWCRYAQVQCLNTLNGMPISGEDVNRCEYARVQCTNEGIDSEEIDRLPTDEEPETVESQPEEEKEDENRFCVPEISESRIDSIRCDNLDDGLYALDCSNKVVVCKDGWKRIYGCPQGQLFIPSLLKCDESWKCTDSNSCGSGFVGVVYLGKLESIASSSPSISSPSISSPSISSPSIGGFSCADKDDGNYGRQCSPIFIKCVQKIPILMKCQTGRLFDQHSGRCIFLDHCPMLPTTLDIGKVRCVENERLGIGICNNYYYGCSNSKFVLHKCPPGQTFDAVRGVCDLKCNLWTSTPVCNPGEIVPLGRCRNTYLECSAQRTFEMRHCMRDRVFDSTLLICRFGHEIAECLGNPTKGAGTITVPALYRVHDSFKQPLQSNPYLTQNQHYRNSYRLRLPYAQSVRNAPYRNQNMLFGTLRTPSHNVFIPPMTREQHAPHVLRNSPVQMRIVKDTFRVVPSLLRNIPNMRNLRFVDQFQLPGNLPMYSFVTSQPSPSYDSVMASLMDSDGTTDSNEAADSLEGSGESDNASAVTDGRRIKRDVSFETEPSKMVVEFGTGLEEKLETDLNTELEEGYFESEPDLCPSKTHSANITLGVCRPSYIFCNVKGNSVYVVDCNDGELFDSELKECVPAADCVLRALYRQSNDNERTPCALLPDGTYSLPGCSRYFLSCVSNKAVLRNCANGLYYDGSKQQCDYKERVAICNSESTIYEQSLPSAKGHSNLENVMGEIKMEVANADHEVPSMLPNFTCSINSTISLGCSPTFVICSGGIVYIFNCGGGLTTSSCNRIEDTSECDEQDNKRRMLSVTKGFSSSSPLTEFDNLPHTSVNLTNVSYDASSFDCMSVPDGLYASHCSPLFFVCSVDHITGFVCQDALVFNLETGFCDQKEHVSSCEKTNLVNSSPTTSSSIAEKLSLEPSFITAQPSHHSTPLKRWECEKGFSGIMSRGCSRKFTVCINGDDHLFFCQEGLVYNIDTSRCDHAQNVAACGSKAGIPFRKRAHASSIRIADLRAAEPSKQTMHARCYASRGQIAAYGHCRGEYIYCLRDGTLRKSYCINGYMFDEDVGRCVPAEVCGIIGGAVAESVSLTKEKCDGVEDNISKGIGPCLSEYYVCKKGVPIRRRCFKHLETFSATAGACVVRSLNPECRQSPTIPTDGIKKLNNADDFCIHRLDGLYRHPTDCARILQCFGEEIFEHLPCNDGFVFNEISGGCDYKSNVPECAGTSEKSIEGICLKYVFTGNNSSSAGLNCEGKSHGDHLADEKDCSVFYRCVWGKLEKFFCPEHTVFNPLLNVCDLPSAVPYCKVTM</sequence>
<evidence type="ECO:0000259" key="8">
    <source>
        <dbReference type="PROSITE" id="PS50940"/>
    </source>
</evidence>
<feature type="domain" description="Chitin-binding type-2" evidence="8">
    <location>
        <begin position="188"/>
        <end position="244"/>
    </location>
</feature>
<feature type="domain" description="Chitin-binding type-2" evidence="8">
    <location>
        <begin position="827"/>
        <end position="884"/>
    </location>
</feature>